<feature type="transmembrane region" description="Helical" evidence="9">
    <location>
        <begin position="347"/>
        <end position="368"/>
    </location>
</feature>
<keyword evidence="3" id="KW-0050">Antiport</keyword>
<feature type="transmembrane region" description="Helical" evidence="9">
    <location>
        <begin position="121"/>
        <end position="146"/>
    </location>
</feature>
<dbReference type="STRING" id="112248.SAMN05444392_10630"/>
<evidence type="ECO:0000313" key="11">
    <source>
        <dbReference type="EMBL" id="SHF00471.1"/>
    </source>
</evidence>
<feature type="transmembrane region" description="Helical" evidence="9">
    <location>
        <begin position="374"/>
        <end position="394"/>
    </location>
</feature>
<keyword evidence="8 9" id="KW-0472">Membrane</keyword>
<evidence type="ECO:0000256" key="1">
    <source>
        <dbReference type="ARBA" id="ARBA00004651"/>
    </source>
</evidence>
<dbReference type="GO" id="GO:0015297">
    <property type="term" value="F:antiporter activity"/>
    <property type="evidence" value="ECO:0007669"/>
    <property type="project" value="UniProtKB-KW"/>
</dbReference>
<dbReference type="RefSeq" id="WP_073154871.1">
    <property type="nucleotide sequence ID" value="NZ_FQVL01000006.1"/>
</dbReference>
<keyword evidence="6 9" id="KW-1133">Transmembrane helix</keyword>
<dbReference type="Gene3D" id="1.20.1530.20">
    <property type="match status" value="1"/>
</dbReference>
<evidence type="ECO:0000256" key="8">
    <source>
        <dbReference type="ARBA" id="ARBA00023136"/>
    </source>
</evidence>
<protein>
    <submittedName>
        <fullName evidence="11">Sodium/proton antiporter, CPA1 family</fullName>
    </submittedName>
</protein>
<feature type="transmembrane region" description="Helical" evidence="9">
    <location>
        <begin position="193"/>
        <end position="216"/>
    </location>
</feature>
<accession>A0A1M4Y3Z2</accession>
<reference evidence="11 12" key="1">
    <citation type="submission" date="2016-11" db="EMBL/GenBank/DDBJ databases">
        <authorList>
            <person name="Jaros S."/>
            <person name="Januszkiewicz K."/>
            <person name="Wedrychowicz H."/>
        </authorList>
    </citation>
    <scope>NUCLEOTIDE SEQUENCE [LARGE SCALE GENOMIC DNA]</scope>
    <source>
        <strain evidence="11 12">DSM 44666</strain>
    </source>
</reference>
<evidence type="ECO:0000256" key="9">
    <source>
        <dbReference type="SAM" id="Phobius"/>
    </source>
</evidence>
<evidence type="ECO:0000256" key="4">
    <source>
        <dbReference type="ARBA" id="ARBA00022475"/>
    </source>
</evidence>
<keyword evidence="12" id="KW-1185">Reference proteome</keyword>
<dbReference type="GO" id="GO:1902600">
    <property type="term" value="P:proton transmembrane transport"/>
    <property type="evidence" value="ECO:0007669"/>
    <property type="project" value="InterPro"/>
</dbReference>
<feature type="transmembrane region" description="Helical" evidence="9">
    <location>
        <begin position="223"/>
        <end position="243"/>
    </location>
</feature>
<proteinExistence type="predicted"/>
<name>A0A1M4Y3Z2_9BACL</name>
<feature type="transmembrane region" description="Helical" evidence="9">
    <location>
        <begin position="249"/>
        <end position="267"/>
    </location>
</feature>
<evidence type="ECO:0000256" key="7">
    <source>
        <dbReference type="ARBA" id="ARBA00023065"/>
    </source>
</evidence>
<evidence type="ECO:0000256" key="3">
    <source>
        <dbReference type="ARBA" id="ARBA00022449"/>
    </source>
</evidence>
<feature type="transmembrane region" description="Helical" evidence="9">
    <location>
        <begin position="92"/>
        <end position="115"/>
    </location>
</feature>
<evidence type="ECO:0000256" key="5">
    <source>
        <dbReference type="ARBA" id="ARBA00022692"/>
    </source>
</evidence>
<evidence type="ECO:0000259" key="10">
    <source>
        <dbReference type="Pfam" id="PF00999"/>
    </source>
</evidence>
<feature type="domain" description="Cation/H+ exchanger transmembrane" evidence="10">
    <location>
        <begin position="21"/>
        <end position="403"/>
    </location>
</feature>
<dbReference type="OrthoDB" id="9810759at2"/>
<dbReference type="Pfam" id="PF00999">
    <property type="entry name" value="Na_H_Exchanger"/>
    <property type="match status" value="1"/>
</dbReference>
<evidence type="ECO:0000256" key="6">
    <source>
        <dbReference type="ARBA" id="ARBA00022989"/>
    </source>
</evidence>
<dbReference type="GO" id="GO:0005886">
    <property type="term" value="C:plasma membrane"/>
    <property type="evidence" value="ECO:0007669"/>
    <property type="project" value="UniProtKB-SubCell"/>
</dbReference>
<organism evidence="11 12">
    <name type="scientific">Seinonella peptonophila</name>
    <dbReference type="NCBI Taxonomy" id="112248"/>
    <lineage>
        <taxon>Bacteria</taxon>
        <taxon>Bacillati</taxon>
        <taxon>Bacillota</taxon>
        <taxon>Bacilli</taxon>
        <taxon>Bacillales</taxon>
        <taxon>Thermoactinomycetaceae</taxon>
        <taxon>Seinonella</taxon>
    </lineage>
</organism>
<feature type="transmembrane region" description="Helical" evidence="9">
    <location>
        <begin position="62"/>
        <end position="80"/>
    </location>
</feature>
<dbReference type="PANTHER" id="PTHR32507">
    <property type="entry name" value="NA(+)/H(+) ANTIPORTER 1"/>
    <property type="match status" value="1"/>
</dbReference>
<keyword evidence="2" id="KW-0813">Transport</keyword>
<keyword evidence="7" id="KW-0406">Ion transport</keyword>
<dbReference type="PANTHER" id="PTHR32507:SF0">
    <property type="entry name" value="NA(+)_H(+) ANTIPORTER 2-RELATED"/>
    <property type="match status" value="1"/>
</dbReference>
<dbReference type="Proteomes" id="UP000184476">
    <property type="component" value="Unassembled WGS sequence"/>
</dbReference>
<dbReference type="InterPro" id="IPR038770">
    <property type="entry name" value="Na+/solute_symporter_sf"/>
</dbReference>
<feature type="transmembrane region" description="Helical" evidence="9">
    <location>
        <begin position="158"/>
        <end position="181"/>
    </location>
</feature>
<comment type="subcellular location">
    <subcellularLocation>
        <location evidence="1">Cell membrane</location>
        <topology evidence="1">Multi-pass membrane protein</topology>
    </subcellularLocation>
</comment>
<evidence type="ECO:0000313" key="12">
    <source>
        <dbReference type="Proteomes" id="UP000184476"/>
    </source>
</evidence>
<feature type="transmembrane region" description="Helical" evidence="9">
    <location>
        <begin position="38"/>
        <end position="56"/>
    </location>
</feature>
<dbReference type="AlphaFoldDB" id="A0A1M4Y3Z2"/>
<feature type="transmembrane region" description="Helical" evidence="9">
    <location>
        <begin position="288"/>
        <end position="306"/>
    </location>
</feature>
<feature type="transmembrane region" description="Helical" evidence="9">
    <location>
        <begin position="12"/>
        <end position="31"/>
    </location>
</feature>
<dbReference type="InterPro" id="IPR006153">
    <property type="entry name" value="Cation/H_exchanger_TM"/>
</dbReference>
<keyword evidence="4" id="KW-1003">Cell membrane</keyword>
<keyword evidence="5 9" id="KW-0812">Transmembrane</keyword>
<dbReference type="EMBL" id="FQVL01000006">
    <property type="protein sequence ID" value="SHF00471.1"/>
    <property type="molecule type" value="Genomic_DNA"/>
</dbReference>
<sequence length="428" mass="46423">MHSAVVEAAQHILLNILFIFIVATIAGALAEKINIPDVAVFLIAGMLIGPSAFGIVNIPSNSILNEGILLIGAAFILYHGGTITHLNVLKQVWISVTLLATLGVVITAAVVGFAANVLFHIPLMIAFLLGAILASTDPAALVPIFYKYPIRNKVAQTVITESAFTDATGAILTTMIIGMLIRSSSISGDIFLQFLQLSLGGIIIGAVIGFITTFLISNHRLAVFQGFVPTMITIAVFASFLVAEKLHTSGFMSVFVAGLIFANADVFRISTEVEVEQKAHAFLETVSLKMRMLIFVLLGSQIQFHVLAKYGWIALAIAMIFIFIARPLTVLASLLPDRRAKWQKNEWLFFFWTRETGVIPAALVGMIGGMGIQYMDFLVASTFVAILSTILLQASTTPWVAKKLGLLDLSTRKQKWSTVVNENNELDE</sequence>
<evidence type="ECO:0000256" key="2">
    <source>
        <dbReference type="ARBA" id="ARBA00022448"/>
    </source>
</evidence>
<gene>
    <name evidence="11" type="ORF">SAMN05444392_10630</name>
</gene>
<feature type="transmembrane region" description="Helical" evidence="9">
    <location>
        <begin position="312"/>
        <end position="335"/>
    </location>
</feature>